<organism evidence="2">
    <name type="scientific">mine drainage metagenome</name>
    <dbReference type="NCBI Taxonomy" id="410659"/>
    <lineage>
        <taxon>unclassified sequences</taxon>
        <taxon>metagenomes</taxon>
        <taxon>ecological metagenomes</taxon>
    </lineage>
</organism>
<dbReference type="SUPFAM" id="SSF55920">
    <property type="entry name" value="Creatinase/aminopeptidase"/>
    <property type="match status" value="1"/>
</dbReference>
<keyword evidence="2" id="KW-0031">Aminopeptidase</keyword>
<gene>
    <name evidence="2" type="ORF">B2A_02721</name>
</gene>
<feature type="non-terminal residue" evidence="2">
    <location>
        <position position="78"/>
    </location>
</feature>
<dbReference type="InterPro" id="IPR000994">
    <property type="entry name" value="Pept_M24"/>
</dbReference>
<proteinExistence type="predicted"/>
<reference evidence="2" key="1">
    <citation type="submission" date="2013-08" db="EMBL/GenBank/DDBJ databases">
        <authorList>
            <person name="Mendez C."/>
            <person name="Richter M."/>
            <person name="Ferrer M."/>
            <person name="Sanchez J."/>
        </authorList>
    </citation>
    <scope>NUCLEOTIDE SEQUENCE</scope>
</reference>
<keyword evidence="2" id="KW-0645">Protease</keyword>
<accession>T1B285</accession>
<name>T1B285_9ZZZZ</name>
<dbReference type="EMBL" id="AUZZ01001847">
    <property type="protein sequence ID" value="EQD62658.1"/>
    <property type="molecule type" value="Genomic_DNA"/>
</dbReference>
<dbReference type="AlphaFoldDB" id="T1B285"/>
<dbReference type="GO" id="GO:0005829">
    <property type="term" value="C:cytosol"/>
    <property type="evidence" value="ECO:0007669"/>
    <property type="project" value="TreeGrafter"/>
</dbReference>
<protein>
    <submittedName>
        <fullName evidence="2">Methionine aminopeptidase, type I</fullName>
    </submittedName>
</protein>
<dbReference type="PANTHER" id="PTHR43330">
    <property type="entry name" value="METHIONINE AMINOPEPTIDASE"/>
    <property type="match status" value="1"/>
</dbReference>
<dbReference type="GO" id="GO:0070006">
    <property type="term" value="F:metalloaminopeptidase activity"/>
    <property type="evidence" value="ECO:0007669"/>
    <property type="project" value="TreeGrafter"/>
</dbReference>
<reference evidence="2" key="2">
    <citation type="journal article" date="2014" name="ISME J.">
        <title>Microbial stratification in low pH oxic and suboxic macroscopic growths along an acid mine drainage.</title>
        <authorList>
            <person name="Mendez-Garcia C."/>
            <person name="Mesa V."/>
            <person name="Sprenger R.R."/>
            <person name="Richter M."/>
            <person name="Diez M.S."/>
            <person name="Solano J."/>
            <person name="Bargiela R."/>
            <person name="Golyshina O.V."/>
            <person name="Manteca A."/>
            <person name="Ramos J.L."/>
            <person name="Gallego J.R."/>
            <person name="Llorente I."/>
            <person name="Martins Dos Santos V.A."/>
            <person name="Jensen O.N."/>
            <person name="Pelaez A.I."/>
            <person name="Sanchez J."/>
            <person name="Ferrer M."/>
        </authorList>
    </citation>
    <scope>NUCLEOTIDE SEQUENCE</scope>
</reference>
<dbReference type="PANTHER" id="PTHR43330:SF27">
    <property type="entry name" value="METHIONINE AMINOPEPTIDASE"/>
    <property type="match status" value="1"/>
</dbReference>
<sequence>MPISLKSQAEQDAMRHACQLTAETLNEVGPVVQPGVSTGELNDFCHDFIVKRGARPAPLHYRGFPKSICTSVNHVVCH</sequence>
<dbReference type="Pfam" id="PF00557">
    <property type="entry name" value="Peptidase_M24"/>
    <property type="match status" value="1"/>
</dbReference>
<keyword evidence="2" id="KW-0378">Hydrolase</keyword>
<dbReference type="InterPro" id="IPR036005">
    <property type="entry name" value="Creatinase/aminopeptidase-like"/>
</dbReference>
<comment type="caution">
    <text evidence="2">The sequence shown here is derived from an EMBL/GenBank/DDBJ whole genome shotgun (WGS) entry which is preliminary data.</text>
</comment>
<evidence type="ECO:0000259" key="1">
    <source>
        <dbReference type="Pfam" id="PF00557"/>
    </source>
</evidence>
<evidence type="ECO:0000313" key="2">
    <source>
        <dbReference type="EMBL" id="EQD62658.1"/>
    </source>
</evidence>
<dbReference type="Gene3D" id="3.90.230.10">
    <property type="entry name" value="Creatinase/methionine aminopeptidase superfamily"/>
    <property type="match status" value="1"/>
</dbReference>
<feature type="domain" description="Peptidase M24" evidence="1">
    <location>
        <begin position="13"/>
        <end position="78"/>
    </location>
</feature>